<dbReference type="NCBIfam" id="TIGR00576">
    <property type="entry name" value="dut"/>
    <property type="match status" value="1"/>
</dbReference>
<dbReference type="EMBL" id="CAFBLF010000007">
    <property type="protein sequence ID" value="CAB4855864.1"/>
    <property type="molecule type" value="Genomic_DNA"/>
</dbReference>
<gene>
    <name evidence="9" type="ORF">UFOPK3339_00094</name>
</gene>
<evidence type="ECO:0000256" key="4">
    <source>
        <dbReference type="ARBA" id="ARBA00022723"/>
    </source>
</evidence>
<dbReference type="GO" id="GO:0004170">
    <property type="term" value="F:dUTP diphosphatase activity"/>
    <property type="evidence" value="ECO:0007669"/>
    <property type="project" value="UniProtKB-EC"/>
</dbReference>
<dbReference type="InterPro" id="IPR033704">
    <property type="entry name" value="dUTPase_trimeric"/>
</dbReference>
<comment type="cofactor">
    <cofactor evidence="1">
        <name>Mg(2+)</name>
        <dbReference type="ChEBI" id="CHEBI:18420"/>
    </cofactor>
</comment>
<evidence type="ECO:0000256" key="6">
    <source>
        <dbReference type="ARBA" id="ARBA00022842"/>
    </source>
</evidence>
<dbReference type="InterPro" id="IPR029054">
    <property type="entry name" value="dUTPase-like"/>
</dbReference>
<dbReference type="Gene3D" id="2.70.40.10">
    <property type="match status" value="1"/>
</dbReference>
<keyword evidence="5" id="KW-0378">Hydrolase</keyword>
<protein>
    <recommendedName>
        <fullName evidence="3">dUTP diphosphatase</fullName>
        <ecNumber evidence="3">3.6.1.23</ecNumber>
    </recommendedName>
</protein>
<sequence length="151" mass="15447">MHYPERMTPEVLIVGPPPLYAHPGDAGADLVSTIGVTLAPGERALIPTGISIALPDGFVAFVMPRSGLAAKHGVGLLNSPGTIDAGYRGEISVVMINSDPVDSFSVAVGDRIAQLVIQPMIRARFVTVTELPGTARGVGGFGSTGTSGPSK</sequence>
<keyword evidence="4" id="KW-0479">Metal-binding</keyword>
<dbReference type="InterPro" id="IPR036157">
    <property type="entry name" value="dUTPase-like_sf"/>
</dbReference>
<evidence type="ECO:0000256" key="3">
    <source>
        <dbReference type="ARBA" id="ARBA00012379"/>
    </source>
</evidence>
<dbReference type="GO" id="GO:0006226">
    <property type="term" value="P:dUMP biosynthetic process"/>
    <property type="evidence" value="ECO:0007669"/>
    <property type="project" value="InterPro"/>
</dbReference>
<proteinExistence type="inferred from homology"/>
<reference evidence="9" key="1">
    <citation type="submission" date="2020-05" db="EMBL/GenBank/DDBJ databases">
        <authorList>
            <person name="Chiriac C."/>
            <person name="Salcher M."/>
            <person name="Ghai R."/>
            <person name="Kavagutti S V."/>
        </authorList>
    </citation>
    <scope>NUCLEOTIDE SEQUENCE</scope>
</reference>
<dbReference type="FunFam" id="2.70.40.10:FF:000008">
    <property type="entry name" value="Deoxyuridine 5'-triphosphate nucleotidohydrolase"/>
    <property type="match status" value="1"/>
</dbReference>
<dbReference type="AlphaFoldDB" id="A0A6J7CG05"/>
<comment type="similarity">
    <text evidence="2">Belongs to the dUTPase family.</text>
</comment>
<accession>A0A6J7CG05</accession>
<dbReference type="PANTHER" id="PTHR11241">
    <property type="entry name" value="DEOXYURIDINE 5'-TRIPHOSPHATE NUCLEOTIDOHYDROLASE"/>
    <property type="match status" value="1"/>
</dbReference>
<evidence type="ECO:0000256" key="2">
    <source>
        <dbReference type="ARBA" id="ARBA00006581"/>
    </source>
</evidence>
<dbReference type="GO" id="GO:0000287">
    <property type="term" value="F:magnesium ion binding"/>
    <property type="evidence" value="ECO:0007669"/>
    <property type="project" value="InterPro"/>
</dbReference>
<evidence type="ECO:0000256" key="7">
    <source>
        <dbReference type="ARBA" id="ARBA00023080"/>
    </source>
</evidence>
<dbReference type="HAMAP" id="MF_00116">
    <property type="entry name" value="dUTPase_bact"/>
    <property type="match status" value="1"/>
</dbReference>
<evidence type="ECO:0000256" key="1">
    <source>
        <dbReference type="ARBA" id="ARBA00001946"/>
    </source>
</evidence>
<evidence type="ECO:0000259" key="8">
    <source>
        <dbReference type="Pfam" id="PF00692"/>
    </source>
</evidence>
<dbReference type="SUPFAM" id="SSF51283">
    <property type="entry name" value="dUTPase-like"/>
    <property type="match status" value="1"/>
</dbReference>
<evidence type="ECO:0000256" key="5">
    <source>
        <dbReference type="ARBA" id="ARBA00022801"/>
    </source>
</evidence>
<dbReference type="NCBIfam" id="NF001862">
    <property type="entry name" value="PRK00601.1"/>
    <property type="match status" value="1"/>
</dbReference>
<name>A0A6J7CG05_9ZZZZ</name>
<keyword evidence="7" id="KW-0546">Nucleotide metabolism</keyword>
<dbReference type="InterPro" id="IPR008181">
    <property type="entry name" value="dUTPase"/>
</dbReference>
<dbReference type="EC" id="3.6.1.23" evidence="3"/>
<feature type="domain" description="dUTPase-like" evidence="8">
    <location>
        <begin position="18"/>
        <end position="145"/>
    </location>
</feature>
<keyword evidence="6" id="KW-0460">Magnesium</keyword>
<dbReference type="GO" id="GO:0046081">
    <property type="term" value="P:dUTP catabolic process"/>
    <property type="evidence" value="ECO:0007669"/>
    <property type="project" value="InterPro"/>
</dbReference>
<organism evidence="9">
    <name type="scientific">freshwater metagenome</name>
    <dbReference type="NCBI Taxonomy" id="449393"/>
    <lineage>
        <taxon>unclassified sequences</taxon>
        <taxon>metagenomes</taxon>
        <taxon>ecological metagenomes</taxon>
    </lineage>
</organism>
<dbReference type="Pfam" id="PF00692">
    <property type="entry name" value="dUTPase"/>
    <property type="match status" value="1"/>
</dbReference>
<dbReference type="CDD" id="cd07557">
    <property type="entry name" value="trimeric_dUTPase"/>
    <property type="match status" value="1"/>
</dbReference>
<dbReference type="PANTHER" id="PTHR11241:SF0">
    <property type="entry name" value="DEOXYURIDINE 5'-TRIPHOSPHATE NUCLEOTIDOHYDROLASE"/>
    <property type="match status" value="1"/>
</dbReference>
<evidence type="ECO:0000313" key="9">
    <source>
        <dbReference type="EMBL" id="CAB4855864.1"/>
    </source>
</evidence>